<dbReference type="RefSeq" id="WP_369277159.1">
    <property type="nucleotide sequence ID" value="NZ_JBJVMW010000009.1"/>
</dbReference>
<proteinExistence type="predicted"/>
<organism evidence="2 3">
    <name type="scientific">Streptomyces galilaeus</name>
    <dbReference type="NCBI Taxonomy" id="33899"/>
    <lineage>
        <taxon>Bacteria</taxon>
        <taxon>Bacillati</taxon>
        <taxon>Actinomycetota</taxon>
        <taxon>Actinomycetes</taxon>
        <taxon>Kitasatosporales</taxon>
        <taxon>Streptomycetaceae</taxon>
        <taxon>Streptomyces</taxon>
    </lineage>
</organism>
<accession>A0ABW9ISX1</accession>
<name>A0ABW9ISX1_STRGJ</name>
<comment type="caution">
    <text evidence="2">The sequence shown here is derived from an EMBL/GenBank/DDBJ whole genome shotgun (WGS) entry which is preliminary data.</text>
</comment>
<dbReference type="Pfam" id="PF18844">
    <property type="entry name" value="baeRF_family2"/>
    <property type="match status" value="1"/>
</dbReference>
<sequence length="383" mass="41586">MQLSFLTPLFDRRGPWATVYFDPAQNDESGAKRRELSVREACRTLEDEGADAATVRAVRDALMDIGPAEDPSGRVVFAAGGEVVLSHRLSRPPQRLIAGWAPLPRLTPLLELSSQDPVCLVAYIDRTGADFERRGAAGPQDAGQVEGRQHPVHRTATADWSERHFQLKVENTWEQNAAEIAEALNTAYEESGADLVVLVGDPRERAAVHERLPEAVRQVTTETEHGARAAGSSSPALEEAVEEARRQHNRRRIEEALDRFRAGRVGVPDKPTDAVEGVPALVEAVREHRVETLLIRPDGADLARETWIGADPDQVAVRRTEARTLGENEPLPVRADDALLRAAAVTAADVLIVPPSDGDGDGTDVPTGGLGALLRWTYEPAPA</sequence>
<dbReference type="EMBL" id="JBJVNE010000015">
    <property type="protein sequence ID" value="MFM9650134.1"/>
    <property type="molecule type" value="Genomic_DNA"/>
</dbReference>
<gene>
    <name evidence="2" type="ORF">ACKI1S_28790</name>
</gene>
<reference evidence="2 3" key="1">
    <citation type="submission" date="2024-12" db="EMBL/GenBank/DDBJ databases">
        <title>Forecasting of Potato common scab and diversities of Pathogenic streptomyces spp. in china.</title>
        <authorList>
            <person name="Handique U."/>
            <person name="Wu J."/>
        </authorList>
    </citation>
    <scope>NUCLEOTIDE SEQUENCE [LARGE SCALE GENOMIC DNA]</scope>
    <source>
        <strain evidence="2 3">ZRIMU1585</strain>
    </source>
</reference>
<keyword evidence="3" id="KW-1185">Reference proteome</keyword>
<evidence type="ECO:0000313" key="3">
    <source>
        <dbReference type="Proteomes" id="UP001631993"/>
    </source>
</evidence>
<dbReference type="InterPro" id="IPR040701">
    <property type="entry name" value="Bact_RF_family2"/>
</dbReference>
<dbReference type="Proteomes" id="UP001631993">
    <property type="component" value="Unassembled WGS sequence"/>
</dbReference>
<feature type="region of interest" description="Disordered" evidence="1">
    <location>
        <begin position="219"/>
        <end position="239"/>
    </location>
</feature>
<evidence type="ECO:0000256" key="1">
    <source>
        <dbReference type="SAM" id="MobiDB-lite"/>
    </source>
</evidence>
<keyword evidence="2" id="KW-0378">Hydrolase</keyword>
<dbReference type="GO" id="GO:0016787">
    <property type="term" value="F:hydrolase activity"/>
    <property type="evidence" value="ECO:0007669"/>
    <property type="project" value="UniProtKB-KW"/>
</dbReference>
<evidence type="ECO:0000313" key="2">
    <source>
        <dbReference type="EMBL" id="MFM9650134.1"/>
    </source>
</evidence>
<protein>
    <submittedName>
        <fullName evidence="2">Vms1/Ankzf1 family peptidyl-tRNA hydrolase</fullName>
    </submittedName>
</protein>